<gene>
    <name evidence="2" type="ORF">EYF80_013945</name>
</gene>
<evidence type="ECO:0000256" key="1">
    <source>
        <dbReference type="SAM" id="MobiDB-lite"/>
    </source>
</evidence>
<keyword evidence="3" id="KW-1185">Reference proteome</keyword>
<reference evidence="2 3" key="1">
    <citation type="submission" date="2019-03" db="EMBL/GenBank/DDBJ databases">
        <title>First draft genome of Liparis tanakae, snailfish: a comprehensive survey of snailfish specific genes.</title>
        <authorList>
            <person name="Kim W."/>
            <person name="Song I."/>
            <person name="Jeong J.-H."/>
            <person name="Kim D."/>
            <person name="Kim S."/>
            <person name="Ryu S."/>
            <person name="Song J.Y."/>
            <person name="Lee S.K."/>
        </authorList>
    </citation>
    <scope>NUCLEOTIDE SEQUENCE [LARGE SCALE GENOMIC DNA]</scope>
    <source>
        <tissue evidence="2">Muscle</tissue>
    </source>
</reference>
<feature type="region of interest" description="Disordered" evidence="1">
    <location>
        <begin position="152"/>
        <end position="197"/>
    </location>
</feature>
<organism evidence="2 3">
    <name type="scientific">Liparis tanakae</name>
    <name type="common">Tanaka's snailfish</name>
    <dbReference type="NCBI Taxonomy" id="230148"/>
    <lineage>
        <taxon>Eukaryota</taxon>
        <taxon>Metazoa</taxon>
        <taxon>Chordata</taxon>
        <taxon>Craniata</taxon>
        <taxon>Vertebrata</taxon>
        <taxon>Euteleostomi</taxon>
        <taxon>Actinopterygii</taxon>
        <taxon>Neopterygii</taxon>
        <taxon>Teleostei</taxon>
        <taxon>Neoteleostei</taxon>
        <taxon>Acanthomorphata</taxon>
        <taxon>Eupercaria</taxon>
        <taxon>Perciformes</taxon>
        <taxon>Cottioidei</taxon>
        <taxon>Cottales</taxon>
        <taxon>Liparidae</taxon>
        <taxon>Liparis</taxon>
    </lineage>
</organism>
<evidence type="ECO:0000313" key="2">
    <source>
        <dbReference type="EMBL" id="TNN75798.1"/>
    </source>
</evidence>
<comment type="caution">
    <text evidence="2">The sequence shown here is derived from an EMBL/GenBank/DDBJ whole genome shotgun (WGS) entry which is preliminary data.</text>
</comment>
<dbReference type="AlphaFoldDB" id="A0A4Z2ICU3"/>
<accession>A0A4Z2ICU3</accession>
<protein>
    <submittedName>
        <fullName evidence="2">Uncharacterized protein</fullName>
    </submittedName>
</protein>
<evidence type="ECO:0000313" key="3">
    <source>
        <dbReference type="Proteomes" id="UP000314294"/>
    </source>
</evidence>
<feature type="compositionally biased region" description="Basic and acidic residues" evidence="1">
    <location>
        <begin position="152"/>
        <end position="181"/>
    </location>
</feature>
<name>A0A4Z2ICU3_9TELE</name>
<sequence>MSLTRITRPAQNTTSPSPRDWELLVAWRRELKSEDRKDSDDKDEVAGNIVAAVHRVSRLHCNILRTRAKLSCLTSEPPADRRSDHKKTLSGRFDRSSVVFVLNAELQDLQTTLEGLFQSIEPAGQTTNSHMRLAVELFLNRVHLENTEDRVWAGKDTGGKDQEGEERGGMQEREVTEECGTKGHPLTAAHSVTARPR</sequence>
<dbReference type="EMBL" id="SRLO01000099">
    <property type="protein sequence ID" value="TNN75798.1"/>
    <property type="molecule type" value="Genomic_DNA"/>
</dbReference>
<proteinExistence type="predicted"/>
<dbReference type="Proteomes" id="UP000314294">
    <property type="component" value="Unassembled WGS sequence"/>
</dbReference>